<dbReference type="InterPro" id="IPR025287">
    <property type="entry name" value="WAK_GUB"/>
</dbReference>
<evidence type="ECO:0000256" key="5">
    <source>
        <dbReference type="ARBA" id="ARBA00023157"/>
    </source>
</evidence>
<dbReference type="FunFam" id="1.10.510.10:FF:000473">
    <property type="entry name" value="Putative wall-associated kinase"/>
    <property type="match status" value="1"/>
</dbReference>
<dbReference type="Pfam" id="PF13947">
    <property type="entry name" value="GUB_WAK_bind"/>
    <property type="match status" value="1"/>
</dbReference>
<dbReference type="AlphaFoldDB" id="Q01KP4"/>
<evidence type="ECO:0000256" key="4">
    <source>
        <dbReference type="ARBA" id="ARBA00022840"/>
    </source>
</evidence>
<evidence type="ECO:0000256" key="3">
    <source>
        <dbReference type="ARBA" id="ARBA00022741"/>
    </source>
</evidence>
<dbReference type="PROSITE" id="PS50011">
    <property type="entry name" value="PROTEIN_KINASE_DOM"/>
    <property type="match status" value="1"/>
</dbReference>
<dbReference type="GO" id="GO:0004674">
    <property type="term" value="F:protein serine/threonine kinase activity"/>
    <property type="evidence" value="ECO:0007669"/>
    <property type="project" value="TreeGrafter"/>
</dbReference>
<evidence type="ECO:0000259" key="8">
    <source>
        <dbReference type="PROSITE" id="PS50011"/>
    </source>
</evidence>
<dbReference type="SMART" id="SM00220">
    <property type="entry name" value="S_TKc"/>
    <property type="match status" value="1"/>
</dbReference>
<reference evidence="9" key="2">
    <citation type="submission" date="2004-10" db="EMBL/GenBank/DDBJ databases">
        <title>Chromosome-wide comparison between domesticated rice subspecies indica and japonica.</title>
        <authorList>
            <person name="Han B."/>
        </authorList>
    </citation>
    <scope>NUCLEOTIDE SEQUENCE</scope>
</reference>
<evidence type="ECO:0000256" key="2">
    <source>
        <dbReference type="ARBA" id="ARBA00022729"/>
    </source>
</evidence>
<keyword evidence="6" id="KW-0325">Glycoprotein</keyword>
<sequence length="771" mass="85305">MSPHRGAAVASICAAFYDSIWLLVLLLSTALAAETLDGAQAASSQCQNATKCGGVDIVYPFGLSSSGCAMSPSFEVDCNNTGNGVQKPFLGYVELLSIDVQLSQARVRTRISSSCYNISTREMNFDDLWYVDLKDTPYRFSDSANKFTIIGCRTLAYIADQDDVGKYMSGCVSVCRRGELTSLINGTCSGKGCCQTAIPKGLDYYQVWFEQSMNTSGIYNRTPCSYAVLMEASNFSFSTTYLTSPFEFNNTYGGEAPVVLDWAINTANTCEEAMGNLTSYACKSDNAKCINSSDTTGYICRCQEGYQGNPYLKGPNGCQGEIVAYLFRNFEAKFQSLILTLTDTPNVAVAFKILMNVNMERITLAMEIATINLEVSIVCVMRVVVEMRQFKEDAEKTSYHRKHDWQLALLRQTDEFFQQHGGQILLEMMKADGNDGFTLYKRGEIETATNNFSKAHVIGEGGQGTVYKAVIDGVAVAIKKCKEIDESRKMEFVQELVILCRVSHPNIVKLLGCCLQFEAPMLVYEFVQNKTLQELLDLQRSRRFHVTLGTRLRIAAESADALSHLHSLPHPILHGDVKTANILLANGLVAKVSDFGCSTIDKRTQAVPKGTPGYIDPDYLVEYQLTTRNDVYSFGVILLELLTGRRPLSKERKSLTLMFQEARSNGTLIELLDSDIVDETSMRVIKRAADLVSQCLVVPGTTRPSMTLVAAELRRLAEADEVKRSPQPPLVLEDLRFMDMGSTTNTLYGESRTSGAYSLEKKAVLSIEFAR</sequence>
<evidence type="ECO:0000256" key="7">
    <source>
        <dbReference type="SAM" id="SignalP"/>
    </source>
</evidence>
<reference evidence="9" key="1">
    <citation type="journal article" date="2002" name="Nature">
        <title>Sequence and analysis of rice chromosome 4.</title>
        <authorList>
            <person name="Feng Q."/>
            <person name="Zhang Y."/>
            <person name="Hao P."/>
            <person name="Wang S."/>
            <person name="Fu G."/>
            <person name="Huang Y."/>
            <person name="Li Y."/>
            <person name="Zhu J."/>
            <person name="Liu Y."/>
            <person name="Hu X."/>
            <person name="Jia P."/>
            <person name="Zhang Y."/>
            <person name="Zhao Q."/>
            <person name="Ying K."/>
            <person name="Yu S."/>
            <person name="Tang Y."/>
            <person name="Weng Q."/>
            <person name="Zhang L."/>
            <person name="Lu Y."/>
            <person name="Mu J."/>
            <person name="Lu Y."/>
            <person name="Zhang L.S."/>
            <person name="Yu Z."/>
            <person name="Fan D."/>
            <person name="Liu X."/>
            <person name="Lu T."/>
            <person name="Li C."/>
            <person name="Wu Y."/>
            <person name="Sun T."/>
            <person name="Lei H."/>
            <person name="Li T."/>
            <person name="Hu H."/>
            <person name="Guan J."/>
            <person name="Wu M."/>
            <person name="Zhang R."/>
            <person name="Zhou B."/>
            <person name="Chen Z."/>
            <person name="Chen L."/>
            <person name="Jin Z."/>
            <person name="Wang R."/>
            <person name="Yin H."/>
            <person name="Cai Z."/>
            <person name="Ren S."/>
            <person name="Lv G."/>
            <person name="Gu W."/>
            <person name="Zhu G."/>
            <person name="Tu Y."/>
            <person name="Jia J."/>
            <person name="Zhang Y."/>
            <person name="Chen J."/>
            <person name="Kang H."/>
            <person name="Chen X."/>
            <person name="Shao C."/>
            <person name="Sun Y."/>
            <person name="Hu Q."/>
            <person name="Zhang X."/>
            <person name="Zhang W."/>
            <person name="Wang L."/>
            <person name="Ding C."/>
            <person name="Sheng H."/>
            <person name="Gu J."/>
            <person name="Chen S."/>
            <person name="Ni L."/>
            <person name="Zhu F."/>
            <person name="Chen W."/>
            <person name="Lan L."/>
            <person name="Lai Y."/>
            <person name="Cheng Z."/>
            <person name="Gu M."/>
            <person name="Jiang J."/>
            <person name="Li J."/>
            <person name="Hong G."/>
            <person name="Xue Y."/>
            <person name="Han B."/>
        </authorList>
    </citation>
    <scope>NUCLEOTIDE SEQUENCE</scope>
</reference>
<dbReference type="Gene3D" id="1.10.510.10">
    <property type="entry name" value="Transferase(Phosphotransferase) domain 1"/>
    <property type="match status" value="1"/>
</dbReference>
<dbReference type="Pfam" id="PF00069">
    <property type="entry name" value="Pkinase"/>
    <property type="match status" value="1"/>
</dbReference>
<dbReference type="InterPro" id="IPR011009">
    <property type="entry name" value="Kinase-like_dom_sf"/>
</dbReference>
<dbReference type="PANTHER" id="PTHR27005:SF37">
    <property type="entry name" value="OS04G0367600 PROTEIN"/>
    <property type="match status" value="1"/>
</dbReference>
<organism evidence="9">
    <name type="scientific">Oryza sativa</name>
    <name type="common">Rice</name>
    <dbReference type="NCBI Taxonomy" id="4530"/>
    <lineage>
        <taxon>Eukaryota</taxon>
        <taxon>Viridiplantae</taxon>
        <taxon>Streptophyta</taxon>
        <taxon>Embryophyta</taxon>
        <taxon>Tracheophyta</taxon>
        <taxon>Spermatophyta</taxon>
        <taxon>Magnoliopsida</taxon>
        <taxon>Liliopsida</taxon>
        <taxon>Poales</taxon>
        <taxon>Poaceae</taxon>
        <taxon>BOP clade</taxon>
        <taxon>Oryzoideae</taxon>
        <taxon>Oryzeae</taxon>
        <taxon>Oryzinae</taxon>
        <taxon>Oryza</taxon>
    </lineage>
</organism>
<feature type="signal peptide" evidence="7">
    <location>
        <begin position="1"/>
        <end position="32"/>
    </location>
</feature>
<dbReference type="Gene3D" id="3.30.200.20">
    <property type="entry name" value="Phosphorylase Kinase, domain 1"/>
    <property type="match status" value="1"/>
</dbReference>
<evidence type="ECO:0000256" key="6">
    <source>
        <dbReference type="ARBA" id="ARBA00023180"/>
    </source>
</evidence>
<accession>Q01KP4</accession>
<dbReference type="InterPro" id="IPR045274">
    <property type="entry name" value="WAK-like"/>
</dbReference>
<dbReference type="GO" id="GO:0007166">
    <property type="term" value="P:cell surface receptor signaling pathway"/>
    <property type="evidence" value="ECO:0007669"/>
    <property type="project" value="InterPro"/>
</dbReference>
<keyword evidence="5" id="KW-1015">Disulfide bond</keyword>
<protein>
    <submittedName>
        <fullName evidence="9">OSIGBa0107E14.7 protein</fullName>
    </submittedName>
</protein>
<evidence type="ECO:0000256" key="1">
    <source>
        <dbReference type="ARBA" id="ARBA00004479"/>
    </source>
</evidence>
<comment type="subcellular location">
    <subcellularLocation>
        <location evidence="1">Membrane</location>
        <topology evidence="1">Single-pass type I membrane protein</topology>
    </subcellularLocation>
</comment>
<dbReference type="InterPro" id="IPR000719">
    <property type="entry name" value="Prot_kinase_dom"/>
</dbReference>
<keyword evidence="2 7" id="KW-0732">Signal</keyword>
<feature type="chain" id="PRO_5004162296" evidence="7">
    <location>
        <begin position="33"/>
        <end position="771"/>
    </location>
</feature>
<proteinExistence type="predicted"/>
<dbReference type="EMBL" id="CR855132">
    <property type="protein sequence ID" value="CAH66677.1"/>
    <property type="molecule type" value="Genomic_DNA"/>
</dbReference>
<dbReference type="PROSITE" id="PS00108">
    <property type="entry name" value="PROTEIN_KINASE_ST"/>
    <property type="match status" value="1"/>
</dbReference>
<dbReference type="GO" id="GO:0005886">
    <property type="term" value="C:plasma membrane"/>
    <property type="evidence" value="ECO:0007669"/>
    <property type="project" value="TreeGrafter"/>
</dbReference>
<dbReference type="GO" id="GO:0030247">
    <property type="term" value="F:polysaccharide binding"/>
    <property type="evidence" value="ECO:0007669"/>
    <property type="project" value="InterPro"/>
</dbReference>
<gene>
    <name evidence="9" type="primary">OSIGBa0107E14.7</name>
</gene>
<dbReference type="SUPFAM" id="SSF56112">
    <property type="entry name" value="Protein kinase-like (PK-like)"/>
    <property type="match status" value="1"/>
</dbReference>
<dbReference type="InterPro" id="IPR000742">
    <property type="entry name" value="EGF"/>
</dbReference>
<dbReference type="PANTHER" id="PTHR27005">
    <property type="entry name" value="WALL-ASSOCIATED RECEPTOR KINASE-LIKE 21"/>
    <property type="match status" value="1"/>
</dbReference>
<keyword evidence="3" id="KW-0547">Nucleotide-binding</keyword>
<dbReference type="GO" id="GO:0005524">
    <property type="term" value="F:ATP binding"/>
    <property type="evidence" value="ECO:0007669"/>
    <property type="project" value="UniProtKB-KW"/>
</dbReference>
<keyword evidence="4" id="KW-0067">ATP-binding</keyword>
<dbReference type="FunFam" id="3.30.200.20:FF:000582">
    <property type="entry name" value="Os04g0370900 protein"/>
    <property type="match status" value="1"/>
</dbReference>
<evidence type="ECO:0000313" key="9">
    <source>
        <dbReference type="EMBL" id="CAH66677.1"/>
    </source>
</evidence>
<feature type="domain" description="Protein kinase" evidence="8">
    <location>
        <begin position="452"/>
        <end position="716"/>
    </location>
</feature>
<dbReference type="Pfam" id="PF00008">
    <property type="entry name" value="EGF"/>
    <property type="match status" value="1"/>
</dbReference>
<dbReference type="InterPro" id="IPR008271">
    <property type="entry name" value="Ser/Thr_kinase_AS"/>
</dbReference>
<name>Q01KP4_ORYSA</name>